<comment type="caution">
    <text evidence="6">The sequence shown here is derived from an EMBL/GenBank/DDBJ whole genome shotgun (WGS) entry which is preliminary data.</text>
</comment>
<dbReference type="EMBL" id="CAWYQH010000141">
    <property type="protein sequence ID" value="CAK8694489.1"/>
    <property type="molecule type" value="Genomic_DNA"/>
</dbReference>
<evidence type="ECO:0000259" key="5">
    <source>
        <dbReference type="PROSITE" id="PS50061"/>
    </source>
</evidence>
<feature type="compositionally biased region" description="Polar residues" evidence="4">
    <location>
        <begin position="706"/>
        <end position="734"/>
    </location>
</feature>
<dbReference type="Proteomes" id="UP001642483">
    <property type="component" value="Unassembled WGS sequence"/>
</dbReference>
<feature type="domain" description="ETS" evidence="5">
    <location>
        <begin position="609"/>
        <end position="691"/>
    </location>
</feature>
<reference evidence="6 7" key="1">
    <citation type="submission" date="2024-02" db="EMBL/GenBank/DDBJ databases">
        <authorList>
            <person name="Daric V."/>
            <person name="Darras S."/>
        </authorList>
    </citation>
    <scope>NUCLEOTIDE SEQUENCE [LARGE SCALE GENOMIC DNA]</scope>
</reference>
<evidence type="ECO:0000256" key="2">
    <source>
        <dbReference type="ARBA" id="ARBA00023125"/>
    </source>
</evidence>
<proteinExistence type="inferred from homology"/>
<feature type="region of interest" description="Disordered" evidence="4">
    <location>
        <begin position="701"/>
        <end position="734"/>
    </location>
</feature>
<dbReference type="PANTHER" id="PTHR11849:SF190">
    <property type="entry name" value="ETS-DOMAIN PROTEIN"/>
    <property type="match status" value="1"/>
</dbReference>
<dbReference type="InterPro" id="IPR036390">
    <property type="entry name" value="WH_DNA-bd_sf"/>
</dbReference>
<dbReference type="SUPFAM" id="SSF46785">
    <property type="entry name" value="Winged helix' DNA-binding domain"/>
    <property type="match status" value="1"/>
</dbReference>
<evidence type="ECO:0000256" key="3">
    <source>
        <dbReference type="RuleBase" id="RU004019"/>
    </source>
</evidence>
<dbReference type="PANTHER" id="PTHR11849">
    <property type="entry name" value="ETS"/>
    <property type="match status" value="1"/>
</dbReference>
<evidence type="ECO:0000313" key="7">
    <source>
        <dbReference type="Proteomes" id="UP001642483"/>
    </source>
</evidence>
<evidence type="ECO:0000313" key="6">
    <source>
        <dbReference type="EMBL" id="CAK8694489.1"/>
    </source>
</evidence>
<keyword evidence="2 3" id="KW-0238">DNA-binding</keyword>
<comment type="similarity">
    <text evidence="1 3">Belongs to the ETS family.</text>
</comment>
<feature type="compositionally biased region" description="Polar residues" evidence="4">
    <location>
        <begin position="65"/>
        <end position="77"/>
    </location>
</feature>
<gene>
    <name evidence="6" type="ORF">CVLEPA_LOCUS27854</name>
</gene>
<feature type="region of interest" description="Disordered" evidence="4">
    <location>
        <begin position="47"/>
        <end position="81"/>
    </location>
</feature>
<organism evidence="6 7">
    <name type="scientific">Clavelina lepadiformis</name>
    <name type="common">Light-bulb sea squirt</name>
    <name type="synonym">Ascidia lepadiformis</name>
    <dbReference type="NCBI Taxonomy" id="159417"/>
    <lineage>
        <taxon>Eukaryota</taxon>
        <taxon>Metazoa</taxon>
        <taxon>Chordata</taxon>
        <taxon>Tunicata</taxon>
        <taxon>Ascidiacea</taxon>
        <taxon>Aplousobranchia</taxon>
        <taxon>Clavelinidae</taxon>
        <taxon>Clavelina</taxon>
    </lineage>
</organism>
<sequence>MVLLDHDYGLDRAELPVTQKSQLEHNALYETANNRLKPDVIMENNSYDVSHSSTDAGSREKGKNSRTVGKTETNNHPTPCDIAGVVPETSVHVTNANEQVFVTSAASLTPAEWTRLLKTWKVTVKTVASTKHKPISVSKCKQNYFTSARWRCANAPARAKSSRLKWHHTNFDGNKSKQPKTPPVKAQLPYATPLAQAWLDLAVRDVAAAETIQTTQVERVWSDRTFTDKDPCLISVASCDDTIPDILHTVTSCKIPTCDNCKIETAAETHEQTDRLFLALRNSTVGGNGDKVLPHNQRKPCDDNLRQVGRSHVDQLKKCTPKAEDILCDANNADYQPCNVNYQSPKCMVQNFMTYPTHQHVASNNTNVLQDDWVSEKLFEDLFGNSSNLLNESAVNEAIMDNNFLESFLSSNCDETMQIVSPPVRSLQPTICHNEDQICNSDTDSGIHSPGALKSSTDDVCSWKDEVESPDLEMFFNYTNTTTCTEASSPDNRMMSQPKETESFLLNMDKQDQFYKVEPCFSADEMLVKTPQCTNLSTDVTNAEYRSPAETSWQLSLAANNQTSTFQTFVADSAIPKDNSQQKSKTKSSKRKLQCAKMRRISDKAGKHIHLWEFIRDILLEPRHCPSLIKWEDRKSGVFRFVQSDTVASMWGEQKGNSKMTYEKLSRAMRYYYNRGILERVDGRRLVYKFGPSAHGWRTTEKSNKDCTSGSTATAGGVNNSEGSNVKSPSIQSPVQMQTTFPVKIEPGLKFSAQSTQDSSLPSANVLLGRNIKLAS</sequence>
<dbReference type="PRINTS" id="PR00454">
    <property type="entry name" value="ETSDOMAIN"/>
</dbReference>
<feature type="compositionally biased region" description="Polar residues" evidence="4">
    <location>
        <begin position="47"/>
        <end position="56"/>
    </location>
</feature>
<dbReference type="InterPro" id="IPR036388">
    <property type="entry name" value="WH-like_DNA-bd_sf"/>
</dbReference>
<name>A0ABP0GUL4_CLALP</name>
<dbReference type="SMART" id="SM00413">
    <property type="entry name" value="ETS"/>
    <property type="match status" value="1"/>
</dbReference>
<dbReference type="PROSITE" id="PS50061">
    <property type="entry name" value="ETS_DOMAIN_3"/>
    <property type="match status" value="1"/>
</dbReference>
<protein>
    <recommendedName>
        <fullName evidence="5">ETS domain-containing protein</fullName>
    </recommendedName>
</protein>
<keyword evidence="3" id="KW-0539">Nucleus</keyword>
<comment type="subcellular location">
    <subcellularLocation>
        <location evidence="3">Nucleus</location>
    </subcellularLocation>
</comment>
<dbReference type="InterPro" id="IPR046328">
    <property type="entry name" value="ETS_fam"/>
</dbReference>
<dbReference type="Gene3D" id="1.10.10.10">
    <property type="entry name" value="Winged helix-like DNA-binding domain superfamily/Winged helix DNA-binding domain"/>
    <property type="match status" value="1"/>
</dbReference>
<dbReference type="Pfam" id="PF00178">
    <property type="entry name" value="Ets"/>
    <property type="match status" value="1"/>
</dbReference>
<dbReference type="InterPro" id="IPR000418">
    <property type="entry name" value="Ets_dom"/>
</dbReference>
<evidence type="ECO:0000256" key="4">
    <source>
        <dbReference type="SAM" id="MobiDB-lite"/>
    </source>
</evidence>
<accession>A0ABP0GUL4</accession>
<evidence type="ECO:0000256" key="1">
    <source>
        <dbReference type="ARBA" id="ARBA00005562"/>
    </source>
</evidence>
<keyword evidence="7" id="KW-1185">Reference proteome</keyword>